<feature type="transmembrane region" description="Helical" evidence="1">
    <location>
        <begin position="392"/>
        <end position="414"/>
    </location>
</feature>
<dbReference type="InterPro" id="IPR021450">
    <property type="entry name" value="DUF3100"/>
</dbReference>
<dbReference type="Pfam" id="PF11299">
    <property type="entry name" value="DUF3100"/>
    <property type="match status" value="1"/>
</dbReference>
<organism evidence="2 3">
    <name type="scientific">Comamonas terrae</name>
    <dbReference type="NCBI Taxonomy" id="673548"/>
    <lineage>
        <taxon>Bacteria</taxon>
        <taxon>Pseudomonadati</taxon>
        <taxon>Pseudomonadota</taxon>
        <taxon>Betaproteobacteria</taxon>
        <taxon>Burkholderiales</taxon>
        <taxon>Comamonadaceae</taxon>
        <taxon>Comamonas</taxon>
    </lineage>
</organism>
<feature type="transmembrane region" description="Helical" evidence="1">
    <location>
        <begin position="93"/>
        <end position="117"/>
    </location>
</feature>
<protein>
    <submittedName>
        <fullName evidence="2">DUF3100 domain-containing protein</fullName>
    </submittedName>
</protein>
<evidence type="ECO:0000313" key="2">
    <source>
        <dbReference type="EMBL" id="MFD2754388.1"/>
    </source>
</evidence>
<feature type="transmembrane region" description="Helical" evidence="1">
    <location>
        <begin position="426"/>
        <end position="449"/>
    </location>
</feature>
<sequence length="453" mass="46576">MNSVAASSSGVAGHGDAPARVTGAGKLRLVLTVLAIVALAESIGSAKFKLGPGQVVLMPMLWALLMAAVWGVAQRRLPGALRIGTSLQSLAGALLNAALMLFVVKLSLTVGAALPMVRQAGWALFFQEFGHAFGTLALGLPLALLLGIKREAVGSTFSVGREGNIAIISEKYGMASPEGRGVLAEYITGTVLGAVFIAVLAGFIASLHIFDPRSLAMGAGVGSGSLMAAALGAISAQVPPEAVPQVTAIAAASNLLTSVAGFYFTLFLSLPACSWLYGKLEPVLGRMTRRGRQPLQESAPDMAGSAPAAHGLSLADTALAWLVMAGGVATGNALSYKVPVLVSLEGMLVMVLIVAVAEIAKRLLPRMPLLLVLSILATVIGVPGLLPFSDAVLAFTGKLNFMAFTTPVLALAGFSVAKDLPLFRRLGWRIVVVSLTATAGTFLGATLIAEFFH</sequence>
<evidence type="ECO:0000313" key="3">
    <source>
        <dbReference type="Proteomes" id="UP001597463"/>
    </source>
</evidence>
<proteinExistence type="predicted"/>
<dbReference type="Proteomes" id="UP001597463">
    <property type="component" value="Unassembled WGS sequence"/>
</dbReference>
<keyword evidence="1" id="KW-0812">Transmembrane</keyword>
<evidence type="ECO:0000256" key="1">
    <source>
        <dbReference type="SAM" id="Phobius"/>
    </source>
</evidence>
<name>A0ABW5UL59_9BURK</name>
<comment type="caution">
    <text evidence="2">The sequence shown here is derived from an EMBL/GenBank/DDBJ whole genome shotgun (WGS) entry which is preliminary data.</text>
</comment>
<reference evidence="3" key="1">
    <citation type="journal article" date="2019" name="Int. J. Syst. Evol. Microbiol.">
        <title>The Global Catalogue of Microorganisms (GCM) 10K type strain sequencing project: providing services to taxonomists for standard genome sequencing and annotation.</title>
        <authorList>
            <consortium name="The Broad Institute Genomics Platform"/>
            <consortium name="The Broad Institute Genome Sequencing Center for Infectious Disease"/>
            <person name="Wu L."/>
            <person name="Ma J."/>
        </authorList>
    </citation>
    <scope>NUCLEOTIDE SEQUENCE [LARGE SCALE GENOMIC DNA]</scope>
    <source>
        <strain evidence="3">TISTR 1906</strain>
    </source>
</reference>
<dbReference type="EMBL" id="JBHUMV010000004">
    <property type="protein sequence ID" value="MFD2754388.1"/>
    <property type="molecule type" value="Genomic_DNA"/>
</dbReference>
<feature type="transmembrane region" description="Helical" evidence="1">
    <location>
        <begin position="214"/>
        <end position="235"/>
    </location>
</feature>
<feature type="transmembrane region" description="Helical" evidence="1">
    <location>
        <begin position="336"/>
        <end position="357"/>
    </location>
</feature>
<feature type="transmembrane region" description="Helical" evidence="1">
    <location>
        <begin position="369"/>
        <end position="386"/>
    </location>
</feature>
<gene>
    <name evidence="2" type="ORF">ACFSW6_09840</name>
</gene>
<feature type="transmembrane region" description="Helical" evidence="1">
    <location>
        <begin position="129"/>
        <end position="148"/>
    </location>
</feature>
<keyword evidence="1" id="KW-0472">Membrane</keyword>
<accession>A0ABW5UL59</accession>
<feature type="transmembrane region" description="Helical" evidence="1">
    <location>
        <begin position="186"/>
        <end position="207"/>
    </location>
</feature>
<feature type="transmembrane region" description="Helical" evidence="1">
    <location>
        <begin position="27"/>
        <end position="43"/>
    </location>
</feature>
<dbReference type="RefSeq" id="WP_066477932.1">
    <property type="nucleotide sequence ID" value="NZ_BCNT01000007.1"/>
</dbReference>
<feature type="transmembrane region" description="Helical" evidence="1">
    <location>
        <begin position="255"/>
        <end position="278"/>
    </location>
</feature>
<keyword evidence="1" id="KW-1133">Transmembrane helix</keyword>
<feature type="transmembrane region" description="Helical" evidence="1">
    <location>
        <begin position="55"/>
        <end position="73"/>
    </location>
</feature>
<keyword evidence="3" id="KW-1185">Reference proteome</keyword>